<comment type="subcellular location">
    <subcellularLocation>
        <location evidence="3">Cytoplasm</location>
    </subcellularLocation>
</comment>
<dbReference type="GO" id="GO:0046872">
    <property type="term" value="F:metal ion binding"/>
    <property type="evidence" value="ECO:0007669"/>
    <property type="project" value="UniProtKB-KW"/>
</dbReference>
<feature type="domain" description="PEP-utilising enzyme mobile" evidence="16">
    <location>
        <begin position="152"/>
        <end position="224"/>
    </location>
</feature>
<dbReference type="Gene3D" id="3.50.30.10">
    <property type="entry name" value="Phosphohistidine domain"/>
    <property type="match status" value="1"/>
</dbReference>
<evidence type="ECO:0000259" key="17">
    <source>
        <dbReference type="Pfam" id="PF02896"/>
    </source>
</evidence>
<keyword evidence="10 19" id="KW-0808">Transferase</keyword>
<dbReference type="SUPFAM" id="SSF52009">
    <property type="entry name" value="Phosphohistidine domain"/>
    <property type="match status" value="1"/>
</dbReference>
<evidence type="ECO:0000256" key="9">
    <source>
        <dbReference type="ARBA" id="ARBA00022597"/>
    </source>
</evidence>
<keyword evidence="7" id="KW-0813">Transport</keyword>
<reference evidence="19" key="1">
    <citation type="submission" date="2019-08" db="EMBL/GenBank/DDBJ databases">
        <authorList>
            <person name="Kucharzyk K."/>
            <person name="Murdoch R.W."/>
            <person name="Higgins S."/>
            <person name="Loffler F."/>
        </authorList>
    </citation>
    <scope>NUCLEOTIDE SEQUENCE</scope>
</reference>
<keyword evidence="8" id="KW-0963">Cytoplasm</keyword>
<dbReference type="Pfam" id="PF05524">
    <property type="entry name" value="PEP-utilisers_N"/>
    <property type="match status" value="1"/>
</dbReference>
<dbReference type="InterPro" id="IPR008279">
    <property type="entry name" value="PEP-util_enz_mobile_dom"/>
</dbReference>
<dbReference type="PANTHER" id="PTHR46244">
    <property type="entry name" value="PHOSPHOENOLPYRUVATE-PROTEIN PHOSPHOTRANSFERASE"/>
    <property type="match status" value="1"/>
</dbReference>
<dbReference type="InterPro" id="IPR000121">
    <property type="entry name" value="PEP_util_C"/>
</dbReference>
<dbReference type="NCBIfam" id="TIGR01417">
    <property type="entry name" value="PTS_I_fam"/>
    <property type="match status" value="1"/>
</dbReference>
<dbReference type="SUPFAM" id="SSF51621">
    <property type="entry name" value="Phosphoenolpyruvate/pyruvate domain"/>
    <property type="match status" value="1"/>
</dbReference>
<accession>A0A644X3B1</accession>
<dbReference type="Gene3D" id="3.20.20.60">
    <property type="entry name" value="Phosphoenolpyruvate-binding domains"/>
    <property type="match status" value="1"/>
</dbReference>
<dbReference type="EMBL" id="VSSQ01001489">
    <property type="protein sequence ID" value="MPM08783.1"/>
    <property type="molecule type" value="Genomic_DNA"/>
</dbReference>
<dbReference type="Pfam" id="PF00391">
    <property type="entry name" value="PEP-utilizers"/>
    <property type="match status" value="1"/>
</dbReference>
<evidence type="ECO:0000256" key="3">
    <source>
        <dbReference type="ARBA" id="ARBA00004496"/>
    </source>
</evidence>
<keyword evidence="14" id="KW-0460">Magnesium</keyword>
<dbReference type="InterPro" id="IPR008731">
    <property type="entry name" value="PTS_EIN"/>
</dbReference>
<dbReference type="InterPro" id="IPR036618">
    <property type="entry name" value="PtsI_HPr-bd_sf"/>
</dbReference>
<dbReference type="InterPro" id="IPR036637">
    <property type="entry name" value="Phosphohistidine_dom_sf"/>
</dbReference>
<dbReference type="GO" id="GO:0016301">
    <property type="term" value="F:kinase activity"/>
    <property type="evidence" value="ECO:0007669"/>
    <property type="project" value="UniProtKB-KW"/>
</dbReference>
<dbReference type="SUPFAM" id="SSF47831">
    <property type="entry name" value="Enzyme I of the PEP:sugar phosphotransferase system HPr-binding (sub)domain"/>
    <property type="match status" value="1"/>
</dbReference>
<dbReference type="InterPro" id="IPR040442">
    <property type="entry name" value="Pyrv_kinase-like_dom_sf"/>
</dbReference>
<evidence type="ECO:0000256" key="8">
    <source>
        <dbReference type="ARBA" id="ARBA00022490"/>
    </source>
</evidence>
<evidence type="ECO:0000256" key="7">
    <source>
        <dbReference type="ARBA" id="ARBA00022448"/>
    </source>
</evidence>
<dbReference type="AlphaFoldDB" id="A0A644X3B1"/>
<keyword evidence="19" id="KW-0670">Pyruvate</keyword>
<evidence type="ECO:0000313" key="19">
    <source>
        <dbReference type="EMBL" id="MPM08783.1"/>
    </source>
</evidence>
<feature type="domain" description="Phosphotransferase system enzyme I N-terminal" evidence="18">
    <location>
        <begin position="5"/>
        <end position="125"/>
    </location>
</feature>
<evidence type="ECO:0000256" key="15">
    <source>
        <dbReference type="ARBA" id="ARBA00033235"/>
    </source>
</evidence>
<dbReference type="EC" id="2.7.3.9" evidence="5"/>
<dbReference type="PANTHER" id="PTHR46244:SF6">
    <property type="entry name" value="PHOSPHOENOLPYRUVATE-PROTEIN PHOSPHOTRANSFERASE"/>
    <property type="match status" value="1"/>
</dbReference>
<gene>
    <name evidence="19" type="primary">ptsI_4</name>
    <name evidence="19" type="ORF">SDC9_55099</name>
</gene>
<dbReference type="PROSITE" id="PS00742">
    <property type="entry name" value="PEP_ENZYMES_2"/>
    <property type="match status" value="1"/>
</dbReference>
<dbReference type="InterPro" id="IPR050499">
    <property type="entry name" value="PEP-utilizing_PTS_enzyme"/>
</dbReference>
<comment type="catalytic activity">
    <reaction evidence="1">
        <text>L-histidyl-[protein] + phosphoenolpyruvate = N(pros)-phospho-L-histidyl-[protein] + pyruvate</text>
        <dbReference type="Rhea" id="RHEA:23880"/>
        <dbReference type="Rhea" id="RHEA-COMP:9745"/>
        <dbReference type="Rhea" id="RHEA-COMP:9746"/>
        <dbReference type="ChEBI" id="CHEBI:15361"/>
        <dbReference type="ChEBI" id="CHEBI:29979"/>
        <dbReference type="ChEBI" id="CHEBI:58702"/>
        <dbReference type="ChEBI" id="CHEBI:64837"/>
        <dbReference type="EC" id="2.7.3.9"/>
    </reaction>
</comment>
<comment type="cofactor">
    <cofactor evidence="2">
        <name>Mg(2+)</name>
        <dbReference type="ChEBI" id="CHEBI:18420"/>
    </cofactor>
</comment>
<keyword evidence="13" id="KW-0418">Kinase</keyword>
<dbReference type="PRINTS" id="PR01736">
    <property type="entry name" value="PHPHTRNFRASE"/>
</dbReference>
<evidence type="ECO:0000256" key="13">
    <source>
        <dbReference type="ARBA" id="ARBA00022777"/>
    </source>
</evidence>
<sequence>MRIFKGIAASEGLAKGKALVHHHASMTAEKQHILSDGVAGELEKFRTALASAKRLLEEHNTKDIAKDSREILETHMLMLEDPDYIQQIEDYIRTNLVCSQWAVDSVTTNMVNLLEATDDELLRERAIDFRDVSLHLIDAIKGKGERRMEHLDEDVVLIADALMPSELFSMDKTHILGISLDGGGRASHVAILVRAFNIPTVLATNGASKTVSDGEEVIVDGTYGEVFIRPDHTVSQMLDERFNLWQEHEVELHQMVELPTNTTDGHSVLLKANIQTTSEVDAVKACGASGIGLFRSEFLFMESLENPSEERQFTVYRQVLEAMAPKPVTIRTIDIGGDKMVSGLGIDEKNPILGWRAVRFCLSRKDIFTVQLRALLRASVYGKLQVMFPMISGVEELNAVLHLFEHVKDECRRESIPFDPDIKVGTMIEVPSAALCADILAKKVDFFSIGTNDLIQYTIAVDRGNEKIAYLYQPFHPGVLRSIRMIIQMAHQNQIPVSLCGEMASDPLCSVLLAGMGLDELSMGSQSLLQVRKILRSVSYEEAKSLADHVLGMDSYLTITTYIREWMHDRFDHFTTI</sequence>
<evidence type="ECO:0000256" key="1">
    <source>
        <dbReference type="ARBA" id="ARBA00000683"/>
    </source>
</evidence>
<keyword evidence="9" id="KW-0762">Sugar transport</keyword>
<dbReference type="PIRSF" id="PIRSF000732">
    <property type="entry name" value="PTS_enzyme_I"/>
    <property type="match status" value="1"/>
</dbReference>
<dbReference type="GO" id="GO:0009401">
    <property type="term" value="P:phosphoenolpyruvate-dependent sugar phosphotransferase system"/>
    <property type="evidence" value="ECO:0007669"/>
    <property type="project" value="UniProtKB-KW"/>
</dbReference>
<evidence type="ECO:0000256" key="11">
    <source>
        <dbReference type="ARBA" id="ARBA00022683"/>
    </source>
</evidence>
<evidence type="ECO:0000256" key="5">
    <source>
        <dbReference type="ARBA" id="ARBA00012232"/>
    </source>
</evidence>
<evidence type="ECO:0000259" key="18">
    <source>
        <dbReference type="Pfam" id="PF05524"/>
    </source>
</evidence>
<keyword evidence="11" id="KW-0598">Phosphotransferase system</keyword>
<keyword evidence="12" id="KW-0479">Metal-binding</keyword>
<evidence type="ECO:0000256" key="2">
    <source>
        <dbReference type="ARBA" id="ARBA00001946"/>
    </source>
</evidence>
<evidence type="ECO:0000256" key="10">
    <source>
        <dbReference type="ARBA" id="ARBA00022679"/>
    </source>
</evidence>
<dbReference type="InterPro" id="IPR015813">
    <property type="entry name" value="Pyrv/PenolPyrv_kinase-like_dom"/>
</dbReference>
<proteinExistence type="inferred from homology"/>
<evidence type="ECO:0000259" key="16">
    <source>
        <dbReference type="Pfam" id="PF00391"/>
    </source>
</evidence>
<evidence type="ECO:0000256" key="12">
    <source>
        <dbReference type="ARBA" id="ARBA00022723"/>
    </source>
</evidence>
<dbReference type="Gene3D" id="1.10.274.10">
    <property type="entry name" value="PtsI, HPr-binding domain"/>
    <property type="match status" value="1"/>
</dbReference>
<comment type="caution">
    <text evidence="19">The sequence shown here is derived from an EMBL/GenBank/DDBJ whole genome shotgun (WGS) entry which is preliminary data.</text>
</comment>
<dbReference type="InterPro" id="IPR006318">
    <property type="entry name" value="PTS_EI-like"/>
</dbReference>
<evidence type="ECO:0000256" key="6">
    <source>
        <dbReference type="ARBA" id="ARBA00016544"/>
    </source>
</evidence>
<dbReference type="GO" id="GO:0005737">
    <property type="term" value="C:cytoplasm"/>
    <property type="evidence" value="ECO:0007669"/>
    <property type="project" value="UniProtKB-SubCell"/>
</dbReference>
<dbReference type="GO" id="GO:0008965">
    <property type="term" value="F:phosphoenolpyruvate-protein phosphotransferase activity"/>
    <property type="evidence" value="ECO:0007669"/>
    <property type="project" value="UniProtKB-EC"/>
</dbReference>
<organism evidence="19">
    <name type="scientific">bioreactor metagenome</name>
    <dbReference type="NCBI Taxonomy" id="1076179"/>
    <lineage>
        <taxon>unclassified sequences</taxon>
        <taxon>metagenomes</taxon>
        <taxon>ecological metagenomes</taxon>
    </lineage>
</organism>
<feature type="domain" description="PEP-utilising enzyme C-terminal" evidence="17">
    <location>
        <begin position="252"/>
        <end position="538"/>
    </location>
</feature>
<comment type="similarity">
    <text evidence="4">Belongs to the PEP-utilizing enzyme family.</text>
</comment>
<protein>
    <recommendedName>
        <fullName evidence="6">Phosphoenolpyruvate-protein phosphotransferase</fullName>
        <ecNumber evidence="5">2.7.3.9</ecNumber>
    </recommendedName>
    <alternativeName>
        <fullName evidence="15">Phosphotransferase system, enzyme I</fullName>
    </alternativeName>
</protein>
<evidence type="ECO:0000256" key="4">
    <source>
        <dbReference type="ARBA" id="ARBA00007837"/>
    </source>
</evidence>
<dbReference type="Pfam" id="PF02896">
    <property type="entry name" value="PEP-utilizers_C"/>
    <property type="match status" value="1"/>
</dbReference>
<dbReference type="InterPro" id="IPR024692">
    <property type="entry name" value="PTS_EI"/>
</dbReference>
<evidence type="ECO:0000256" key="14">
    <source>
        <dbReference type="ARBA" id="ARBA00022842"/>
    </source>
</evidence>
<name>A0A644X3B1_9ZZZZ</name>
<dbReference type="InterPro" id="IPR023151">
    <property type="entry name" value="PEP_util_CS"/>
</dbReference>